<evidence type="ECO:0000256" key="3">
    <source>
        <dbReference type="ARBA" id="ARBA00023274"/>
    </source>
</evidence>
<dbReference type="HAMAP" id="MF_00402">
    <property type="entry name" value="Ribosomal_bL19"/>
    <property type="match status" value="1"/>
</dbReference>
<dbReference type="Pfam" id="PF01245">
    <property type="entry name" value="Ribosomal_L19"/>
    <property type="match status" value="1"/>
</dbReference>
<dbReference type="RefSeq" id="WP_136059943.1">
    <property type="nucleotide sequence ID" value="NZ_CAAHFH010000001.1"/>
</dbReference>
<dbReference type="EMBL" id="CAAHFH010000001">
    <property type="protein sequence ID" value="VGO18465.1"/>
    <property type="molecule type" value="Genomic_DNA"/>
</dbReference>
<dbReference type="SUPFAM" id="SSF50104">
    <property type="entry name" value="Translation proteins SH3-like domain"/>
    <property type="match status" value="1"/>
</dbReference>
<name>A0A6C2UE82_9BACT</name>
<evidence type="ECO:0000313" key="8">
    <source>
        <dbReference type="Proteomes" id="UP000346198"/>
    </source>
</evidence>
<comment type="similarity">
    <text evidence="1 5 6">Belongs to the bacterial ribosomal protein bL19 family.</text>
</comment>
<dbReference type="InterPro" id="IPR018257">
    <property type="entry name" value="Ribosomal_bL19_CS"/>
</dbReference>
<organism evidence="7 8">
    <name type="scientific">Pontiella sulfatireligans</name>
    <dbReference type="NCBI Taxonomy" id="2750658"/>
    <lineage>
        <taxon>Bacteria</taxon>
        <taxon>Pseudomonadati</taxon>
        <taxon>Kiritimatiellota</taxon>
        <taxon>Kiritimatiellia</taxon>
        <taxon>Kiritimatiellales</taxon>
        <taxon>Pontiellaceae</taxon>
        <taxon>Pontiella</taxon>
    </lineage>
</organism>
<dbReference type="AlphaFoldDB" id="A0A6C2UE82"/>
<dbReference type="GO" id="GO:0022625">
    <property type="term" value="C:cytosolic large ribosomal subunit"/>
    <property type="evidence" value="ECO:0007669"/>
    <property type="project" value="TreeGrafter"/>
</dbReference>
<dbReference type="PROSITE" id="PS01015">
    <property type="entry name" value="RIBOSOMAL_L19"/>
    <property type="match status" value="1"/>
</dbReference>
<dbReference type="InterPro" id="IPR038657">
    <property type="entry name" value="Ribosomal_bL19_sf"/>
</dbReference>
<protein>
    <recommendedName>
        <fullName evidence="4 5">Large ribosomal subunit protein bL19</fullName>
    </recommendedName>
</protein>
<evidence type="ECO:0000256" key="5">
    <source>
        <dbReference type="HAMAP-Rule" id="MF_00402"/>
    </source>
</evidence>
<dbReference type="NCBIfam" id="TIGR01024">
    <property type="entry name" value="rplS_bact"/>
    <property type="match status" value="1"/>
</dbReference>
<dbReference type="GO" id="GO:0003735">
    <property type="term" value="F:structural constituent of ribosome"/>
    <property type="evidence" value="ECO:0007669"/>
    <property type="project" value="InterPro"/>
</dbReference>
<dbReference type="FunFam" id="2.30.30.790:FF:000001">
    <property type="entry name" value="50S ribosomal protein L19"/>
    <property type="match status" value="1"/>
</dbReference>
<evidence type="ECO:0000256" key="4">
    <source>
        <dbReference type="ARBA" id="ARBA00035171"/>
    </source>
</evidence>
<evidence type="ECO:0000256" key="1">
    <source>
        <dbReference type="ARBA" id="ARBA00005781"/>
    </source>
</evidence>
<sequence>MNTIEKIRHENAKQDRHPDFVIGDTVRVHYKIKEGGKERIQVYTGTVIARKGAGVTESITVRRVSYGEGVERIFPLNSPNIDKIEIERHGKVRRAKLYYLRDLAGKKARIKERRV</sequence>
<dbReference type="InterPro" id="IPR001857">
    <property type="entry name" value="Ribosomal_bL19"/>
</dbReference>
<evidence type="ECO:0000313" key="7">
    <source>
        <dbReference type="EMBL" id="VGO18465.1"/>
    </source>
</evidence>
<gene>
    <name evidence="5 7" type="primary">rplS</name>
    <name evidence="7" type="ORF">SCARR_00518</name>
</gene>
<reference evidence="7 8" key="1">
    <citation type="submission" date="2019-04" db="EMBL/GenBank/DDBJ databases">
        <authorList>
            <person name="Van Vliet M D."/>
        </authorList>
    </citation>
    <scope>NUCLEOTIDE SEQUENCE [LARGE SCALE GENOMIC DNA]</scope>
    <source>
        <strain evidence="7 8">F21</strain>
    </source>
</reference>
<keyword evidence="2 5" id="KW-0689">Ribosomal protein</keyword>
<dbReference type="PANTHER" id="PTHR15680">
    <property type="entry name" value="RIBOSOMAL PROTEIN L19"/>
    <property type="match status" value="1"/>
</dbReference>
<comment type="function">
    <text evidence="5 6">This protein is located at the 30S-50S ribosomal subunit interface and may play a role in the structure and function of the aminoacyl-tRNA binding site.</text>
</comment>
<evidence type="ECO:0000256" key="2">
    <source>
        <dbReference type="ARBA" id="ARBA00022980"/>
    </source>
</evidence>
<dbReference type="Gene3D" id="2.30.30.790">
    <property type="match status" value="1"/>
</dbReference>
<evidence type="ECO:0000256" key="6">
    <source>
        <dbReference type="RuleBase" id="RU000559"/>
    </source>
</evidence>
<dbReference type="PRINTS" id="PR00061">
    <property type="entry name" value="RIBOSOMALL19"/>
</dbReference>
<keyword evidence="3 5" id="KW-0687">Ribonucleoprotein</keyword>
<accession>A0A6C2UE82</accession>
<proteinExistence type="inferred from homology"/>
<keyword evidence="8" id="KW-1185">Reference proteome</keyword>
<dbReference type="PANTHER" id="PTHR15680:SF9">
    <property type="entry name" value="LARGE RIBOSOMAL SUBUNIT PROTEIN BL19M"/>
    <property type="match status" value="1"/>
</dbReference>
<dbReference type="Proteomes" id="UP000346198">
    <property type="component" value="Unassembled WGS sequence"/>
</dbReference>
<dbReference type="InterPro" id="IPR008991">
    <property type="entry name" value="Translation_prot_SH3-like_sf"/>
</dbReference>
<dbReference type="PIRSF" id="PIRSF002191">
    <property type="entry name" value="Ribosomal_L19"/>
    <property type="match status" value="1"/>
</dbReference>
<dbReference type="GO" id="GO:0006412">
    <property type="term" value="P:translation"/>
    <property type="evidence" value="ECO:0007669"/>
    <property type="project" value="UniProtKB-UniRule"/>
</dbReference>